<sequence>MKKRTYKNKHTASSGSAGQADISDALRSDPALSAFTFDGPYSVTDGYDLLDSMCCVDNGRYFETPIDWKGLTRAFTQSPLHQSALYFKRNVLTGCYIPHPLLSRQAFSAFALDWFVFGNAYLERRSNLLGAPLRLQHVPALNTRRGSDLNTYWFIRQWKDEYEFKAGQVCHIMNPDIHQEIYGMPEYMGALLSASLSHSADKFRKLYYDNGSHAGCILYVGSEKVDQESIKVVQKTLSQARGKGSFKNVLIHAPGGGKDGVQLLPFSQISAKDEFLNIKSATRNDLRDAHRIPPQLMGAMPEGNGALGDVEKAARVFAINEMLPVMEAMKGVNDWLGQEVIRFNPYALLKDE</sequence>
<organism evidence="3 4">
    <name type="scientific">Serratia symbiotica</name>
    <dbReference type="NCBI Taxonomy" id="138074"/>
    <lineage>
        <taxon>Bacteria</taxon>
        <taxon>Pseudomonadati</taxon>
        <taxon>Pseudomonadota</taxon>
        <taxon>Gammaproteobacteria</taxon>
        <taxon>Enterobacterales</taxon>
        <taxon>Yersiniaceae</taxon>
        <taxon>Serratia</taxon>
    </lineage>
</organism>
<dbReference type="PIRSF" id="PIRSF018494">
    <property type="entry name" value="PBSX_VPQ"/>
    <property type="match status" value="1"/>
</dbReference>
<evidence type="ECO:0000313" key="4">
    <source>
        <dbReference type="Proteomes" id="UP000042738"/>
    </source>
</evidence>
<dbReference type="EMBL" id="CP050855">
    <property type="protein sequence ID" value="QLH61684.1"/>
    <property type="molecule type" value="Genomic_DNA"/>
</dbReference>
<protein>
    <submittedName>
        <fullName evidence="3">Phage portal protein</fullName>
    </submittedName>
</protein>
<dbReference type="STRING" id="138074.SYMBAF_160350"/>
<dbReference type="NCBIfam" id="TIGR01540">
    <property type="entry name" value="portal_PBSX"/>
    <property type="match status" value="1"/>
</dbReference>
<gene>
    <name evidence="3" type="ORF">SYMBAF_00295</name>
</gene>
<dbReference type="RefSeq" id="WP_040264568.1">
    <property type="nucleotide sequence ID" value="NZ_CP050855.1"/>
</dbReference>
<feature type="compositionally biased region" description="Basic residues" evidence="2">
    <location>
        <begin position="1"/>
        <end position="10"/>
    </location>
</feature>
<dbReference type="AlphaFoldDB" id="A0A068YZZ7"/>
<dbReference type="GeneID" id="93734968"/>
<dbReference type="InterPro" id="IPR006944">
    <property type="entry name" value="Phage/GTA_portal"/>
</dbReference>
<feature type="region of interest" description="Disordered" evidence="2">
    <location>
        <begin position="1"/>
        <end position="21"/>
    </location>
</feature>
<comment type="similarity">
    <text evidence="1">Belongs to the phage portal family. PBSX subfamily.</text>
</comment>
<evidence type="ECO:0000256" key="1">
    <source>
        <dbReference type="ARBA" id="ARBA00006799"/>
    </source>
</evidence>
<dbReference type="Pfam" id="PF04860">
    <property type="entry name" value="Phage_portal"/>
    <property type="match status" value="1"/>
</dbReference>
<reference evidence="3 4" key="1">
    <citation type="journal article" date="2014" name="Genome Announc.">
        <title>Whole-Genome Sequence of Serratia symbiotica Strain CWBI-2.3T, a Free-Living Symbiont of the Black Bean Aphid Aphis fabae.</title>
        <authorList>
            <person name="Foray V."/>
            <person name="Grigorescu A.S."/>
            <person name="Sabri A."/>
            <person name="Haubruge E."/>
            <person name="Lognay G."/>
            <person name="Francis F."/>
            <person name="Fauconnier M.L."/>
            <person name="Hance T."/>
            <person name="Thonart P."/>
        </authorList>
    </citation>
    <scope>NUCLEOTIDE SEQUENCE [LARGE SCALE GENOMIC DNA]</scope>
    <source>
        <strain evidence="3">CWBI-2.3</strain>
    </source>
</reference>
<proteinExistence type="inferred from homology"/>
<accession>A0A068YZZ7</accession>
<name>A0A068YZZ7_9GAMM</name>
<dbReference type="InterPro" id="IPR030935">
    <property type="entry name" value="PBSX_Proteobac"/>
</dbReference>
<evidence type="ECO:0000256" key="2">
    <source>
        <dbReference type="SAM" id="MobiDB-lite"/>
    </source>
</evidence>
<dbReference type="Proteomes" id="UP000042738">
    <property type="component" value="Chromosome"/>
</dbReference>
<dbReference type="InterPro" id="IPR006430">
    <property type="entry name" value="Phage_portal_PBSX"/>
</dbReference>
<evidence type="ECO:0000313" key="3">
    <source>
        <dbReference type="EMBL" id="QLH61684.1"/>
    </source>
</evidence>